<sequence>MTELNLFEETAQDKAEFEAMQNEAEPVEVAEEPPAEEPAKEAVSEGSEPVEKQETSETTEETTTEEPPAEEIEQTEQTSRRQTAQERVRQSRQQVREARDELAAERQLNRDFQEKMQSRLDTLTARPEPDAEYDPEAYAAHQKEIADQAVKERDELVQQNEEKQTADTRSTQIQEWLTDTIDDYVEDHPDYVAAQKFVFDDEVRLLMEERGATREGAEESVTKELGLLATSYYEKGYNPCQFLYSQAQKRGFKPEASQTEEEPVKQEETNGNL</sequence>
<reference evidence="2" key="1">
    <citation type="journal article" date="2014" name="Front. Microbiol.">
        <title>High frequency of phylogenetically diverse reductive dehalogenase-homologous genes in deep subseafloor sedimentary metagenomes.</title>
        <authorList>
            <person name="Kawai M."/>
            <person name="Futagami T."/>
            <person name="Toyoda A."/>
            <person name="Takaki Y."/>
            <person name="Nishi S."/>
            <person name="Hori S."/>
            <person name="Arai W."/>
            <person name="Tsubouchi T."/>
            <person name="Morono Y."/>
            <person name="Uchiyama I."/>
            <person name="Ito T."/>
            <person name="Fujiyama A."/>
            <person name="Inagaki F."/>
            <person name="Takami H."/>
        </authorList>
    </citation>
    <scope>NUCLEOTIDE SEQUENCE</scope>
    <source>
        <strain evidence="2">Expedition CK06-06</strain>
    </source>
</reference>
<feature type="region of interest" description="Disordered" evidence="1">
    <location>
        <begin position="249"/>
        <end position="273"/>
    </location>
</feature>
<protein>
    <submittedName>
        <fullName evidence="2">Uncharacterized protein</fullName>
    </submittedName>
</protein>
<gene>
    <name evidence="2" type="ORF">S01H1_02811</name>
</gene>
<feature type="region of interest" description="Disordered" evidence="1">
    <location>
        <begin position="1"/>
        <end position="171"/>
    </location>
</feature>
<feature type="compositionally biased region" description="Basic and acidic residues" evidence="1">
    <location>
        <begin position="37"/>
        <end position="55"/>
    </location>
</feature>
<dbReference type="AlphaFoldDB" id="X0RSB4"/>
<proteinExistence type="predicted"/>
<feature type="compositionally biased region" description="Basic and acidic residues" evidence="1">
    <location>
        <begin position="141"/>
        <end position="166"/>
    </location>
</feature>
<evidence type="ECO:0000313" key="2">
    <source>
        <dbReference type="EMBL" id="GAF71653.1"/>
    </source>
</evidence>
<accession>X0RSB4</accession>
<feature type="compositionally biased region" description="Acidic residues" evidence="1">
    <location>
        <begin position="57"/>
        <end position="74"/>
    </location>
</feature>
<name>X0RSB4_9ZZZZ</name>
<organism evidence="2">
    <name type="scientific">marine sediment metagenome</name>
    <dbReference type="NCBI Taxonomy" id="412755"/>
    <lineage>
        <taxon>unclassified sequences</taxon>
        <taxon>metagenomes</taxon>
        <taxon>ecological metagenomes</taxon>
    </lineage>
</organism>
<feature type="non-terminal residue" evidence="2">
    <location>
        <position position="273"/>
    </location>
</feature>
<comment type="caution">
    <text evidence="2">The sequence shown here is derived from an EMBL/GenBank/DDBJ whole genome shotgun (WGS) entry which is preliminary data.</text>
</comment>
<dbReference type="EMBL" id="BARS01001424">
    <property type="protein sequence ID" value="GAF71653.1"/>
    <property type="molecule type" value="Genomic_DNA"/>
</dbReference>
<feature type="compositionally biased region" description="Acidic residues" evidence="1">
    <location>
        <begin position="25"/>
        <end position="35"/>
    </location>
</feature>
<evidence type="ECO:0000256" key="1">
    <source>
        <dbReference type="SAM" id="MobiDB-lite"/>
    </source>
</evidence>
<feature type="compositionally biased region" description="Basic and acidic residues" evidence="1">
    <location>
        <begin position="83"/>
        <end position="118"/>
    </location>
</feature>
<feature type="compositionally biased region" description="Basic and acidic residues" evidence="1">
    <location>
        <begin position="262"/>
        <end position="273"/>
    </location>
</feature>